<reference evidence="2 3" key="1">
    <citation type="submission" date="2017-06" db="EMBL/GenBank/DDBJ databases">
        <title>Complete genome sequence of Paenibacillus donghaensis KCTC 13049T isolated from East Sea sediment, South Korea.</title>
        <authorList>
            <person name="Jung B.K."/>
            <person name="Hong S.-J."/>
            <person name="Shin J.-H."/>
        </authorList>
    </citation>
    <scope>NUCLEOTIDE SEQUENCE [LARGE SCALE GENOMIC DNA]</scope>
    <source>
        <strain evidence="2 3">KCTC 13049</strain>
    </source>
</reference>
<organism evidence="2 3">
    <name type="scientific">Paenibacillus donghaensis</name>
    <dbReference type="NCBI Taxonomy" id="414771"/>
    <lineage>
        <taxon>Bacteria</taxon>
        <taxon>Bacillati</taxon>
        <taxon>Bacillota</taxon>
        <taxon>Bacilli</taxon>
        <taxon>Bacillales</taxon>
        <taxon>Paenibacillaceae</taxon>
        <taxon>Paenibacillus</taxon>
    </lineage>
</organism>
<keyword evidence="3" id="KW-1185">Reference proteome</keyword>
<dbReference type="OrthoDB" id="9806476at2"/>
<dbReference type="KEGG" id="pdh:B9T62_16970"/>
<gene>
    <name evidence="2" type="ORF">B9T62_16970</name>
</gene>
<name>A0A2Z2KJ53_9BACL</name>
<sequence length="70" mass="8206">MDFGSAFAQVKTGKGMRLPQWQPDVVIRAQYPDEHSKMTAPYLYVESRFGRVPWKETNIELFAENWEVVE</sequence>
<proteinExistence type="predicted"/>
<protein>
    <recommendedName>
        <fullName evidence="1">Thoeris anti-defense 2-like domain-containing protein</fullName>
    </recommendedName>
</protein>
<feature type="domain" description="Thoeris anti-defense 2-like" evidence="1">
    <location>
        <begin position="1"/>
        <end position="69"/>
    </location>
</feature>
<accession>A0A2Z2KJ53</accession>
<dbReference type="Pfam" id="PF11195">
    <property type="entry name" value="Tad2-like"/>
    <property type="match status" value="1"/>
</dbReference>
<dbReference type="RefSeq" id="WP_087916328.1">
    <property type="nucleotide sequence ID" value="NZ_CP021780.1"/>
</dbReference>
<evidence type="ECO:0000313" key="2">
    <source>
        <dbReference type="EMBL" id="ASA22329.1"/>
    </source>
</evidence>
<dbReference type="AlphaFoldDB" id="A0A2Z2KJ53"/>
<dbReference type="InterPro" id="IPR021361">
    <property type="entry name" value="Tad2-like_dom"/>
</dbReference>
<dbReference type="Proteomes" id="UP000249890">
    <property type="component" value="Chromosome"/>
</dbReference>
<evidence type="ECO:0000259" key="1">
    <source>
        <dbReference type="Pfam" id="PF11195"/>
    </source>
</evidence>
<evidence type="ECO:0000313" key="3">
    <source>
        <dbReference type="Proteomes" id="UP000249890"/>
    </source>
</evidence>
<dbReference type="EMBL" id="CP021780">
    <property type="protein sequence ID" value="ASA22329.1"/>
    <property type="molecule type" value="Genomic_DNA"/>
</dbReference>